<dbReference type="KEGG" id="sfj:SAMEA4384070_0080"/>
<evidence type="ECO:0000313" key="3">
    <source>
        <dbReference type="EMBL" id="SNV79517.1"/>
    </source>
</evidence>
<gene>
    <name evidence="3" type="primary">azr_1</name>
    <name evidence="3" type="ORF">SAMEA4384070_00080</name>
</gene>
<dbReference type="GO" id="GO:0005829">
    <property type="term" value="C:cytosol"/>
    <property type="evidence" value="ECO:0007669"/>
    <property type="project" value="TreeGrafter"/>
</dbReference>
<organism evidence="3 4">
    <name type="scientific">Serratia ficaria</name>
    <dbReference type="NCBI Taxonomy" id="61651"/>
    <lineage>
        <taxon>Bacteria</taxon>
        <taxon>Pseudomonadati</taxon>
        <taxon>Pseudomonadota</taxon>
        <taxon>Gammaproteobacteria</taxon>
        <taxon>Enterobacterales</taxon>
        <taxon>Yersiniaceae</taxon>
        <taxon>Serratia</taxon>
    </lineage>
</organism>
<dbReference type="InterPro" id="IPR029039">
    <property type="entry name" value="Flavoprotein-like_sf"/>
</dbReference>
<dbReference type="GO" id="GO:0016491">
    <property type="term" value="F:oxidoreductase activity"/>
    <property type="evidence" value="ECO:0007669"/>
    <property type="project" value="UniProtKB-KW"/>
</dbReference>
<dbReference type="STRING" id="1411141.GCA_001590885_02878"/>
<evidence type="ECO:0000313" key="4">
    <source>
        <dbReference type="Proteomes" id="UP000215134"/>
    </source>
</evidence>
<dbReference type="Pfam" id="PF03358">
    <property type="entry name" value="FMN_red"/>
    <property type="match status" value="1"/>
</dbReference>
<name>A0A240A837_SERFI</name>
<keyword evidence="1" id="KW-0288">FMN</keyword>
<dbReference type="SUPFAM" id="SSF52218">
    <property type="entry name" value="Flavoproteins"/>
    <property type="match status" value="1"/>
</dbReference>
<dbReference type="RefSeq" id="WP_061797895.1">
    <property type="nucleotide sequence ID" value="NZ_CAMIQD010000005.1"/>
</dbReference>
<dbReference type="EC" id="1.7.-.-" evidence="3"/>
<dbReference type="GeneID" id="75025275"/>
<dbReference type="EMBL" id="LT906479">
    <property type="protein sequence ID" value="SNV79517.1"/>
    <property type="molecule type" value="Genomic_DNA"/>
</dbReference>
<dbReference type="PANTHER" id="PTHR30543:SF31">
    <property type="entry name" value="NADPH-DEPENDENT AZOREDUCTASE AZR"/>
    <property type="match status" value="1"/>
</dbReference>
<dbReference type="AlphaFoldDB" id="A0A240A837"/>
<keyword evidence="3" id="KW-0560">Oxidoreductase</keyword>
<evidence type="ECO:0000256" key="1">
    <source>
        <dbReference type="ARBA" id="ARBA00022643"/>
    </source>
</evidence>
<dbReference type="PANTHER" id="PTHR30543">
    <property type="entry name" value="CHROMATE REDUCTASE"/>
    <property type="match status" value="1"/>
</dbReference>
<keyword evidence="1" id="KW-0285">Flavoprotein</keyword>
<proteinExistence type="predicted"/>
<dbReference type="GO" id="GO:0010181">
    <property type="term" value="F:FMN binding"/>
    <property type="evidence" value="ECO:0007669"/>
    <property type="project" value="TreeGrafter"/>
</dbReference>
<accession>A0A240A837</accession>
<dbReference type="Proteomes" id="UP000215134">
    <property type="component" value="Chromosome 1"/>
</dbReference>
<dbReference type="InterPro" id="IPR050712">
    <property type="entry name" value="NAD(P)H-dep_reductase"/>
</dbReference>
<protein>
    <submittedName>
        <fullName evidence="3">FMN-dependent NADPH-azoreductase</fullName>
        <ecNumber evidence="3">1.7.-.-</ecNumber>
    </submittedName>
</protein>
<dbReference type="Gene3D" id="3.40.50.360">
    <property type="match status" value="1"/>
</dbReference>
<dbReference type="OrthoDB" id="5563352at2"/>
<sequence length="199" mass="22538">MNVAIVTGSHRKQSNSRNVANYIARQLQQKDHFVDTLELAEINLPLWDEDMETNEQKWSVLKTCHERLSKAEALIIVTPEWNGMAPPMLKNFLLLCEAEYVGHKPALLVSVSSGMGGAYPIHELRSSGYKNNHICYLPDHIIVRYANDTLSSPLPADDHEQLLRARIDYQLNLLLQYGAALSQVRASGAIDFEQFRYGM</sequence>
<evidence type="ECO:0000259" key="2">
    <source>
        <dbReference type="Pfam" id="PF03358"/>
    </source>
</evidence>
<dbReference type="InterPro" id="IPR005025">
    <property type="entry name" value="FMN_Rdtase-like_dom"/>
</dbReference>
<keyword evidence="4" id="KW-1185">Reference proteome</keyword>
<reference evidence="3 4" key="1">
    <citation type="submission" date="2017-06" db="EMBL/GenBank/DDBJ databases">
        <authorList>
            <consortium name="Pathogen Informatics"/>
        </authorList>
    </citation>
    <scope>NUCLEOTIDE SEQUENCE [LARGE SCALE GENOMIC DNA]</scope>
    <source>
        <strain evidence="3 4">NCTC12148</strain>
    </source>
</reference>
<feature type="domain" description="NADPH-dependent FMN reductase-like" evidence="2">
    <location>
        <begin position="1"/>
        <end position="145"/>
    </location>
</feature>